<comment type="catalytic activity">
    <reaction evidence="6 7">
        <text>[phosphate](n) + ATP = [phosphate](n+1) + ADP</text>
        <dbReference type="Rhea" id="RHEA:19573"/>
        <dbReference type="Rhea" id="RHEA-COMP:9859"/>
        <dbReference type="Rhea" id="RHEA-COMP:14280"/>
        <dbReference type="ChEBI" id="CHEBI:16838"/>
        <dbReference type="ChEBI" id="CHEBI:30616"/>
        <dbReference type="ChEBI" id="CHEBI:456216"/>
        <dbReference type="EC" id="2.7.4.1"/>
    </reaction>
</comment>
<keyword evidence="4 6" id="KW-0418">Kinase</keyword>
<feature type="binding site" evidence="6">
    <location>
        <position position="472"/>
    </location>
    <ligand>
        <name>Mg(2+)</name>
        <dbReference type="ChEBI" id="CHEBI:18420"/>
    </ligand>
</feature>
<feature type="domain" description="Polyphosphate kinase C-terminal" evidence="12">
    <location>
        <begin position="397"/>
        <end position="563"/>
    </location>
</feature>
<dbReference type="Pfam" id="PF02503">
    <property type="entry name" value="PP_kinase"/>
    <property type="match status" value="1"/>
</dbReference>
<dbReference type="SUPFAM" id="SSF143724">
    <property type="entry name" value="PHP14-like"/>
    <property type="match status" value="1"/>
</dbReference>
<dbReference type="EC" id="2.7.4.1" evidence="6 7"/>
<keyword evidence="14" id="KW-1185">Reference proteome</keyword>
<dbReference type="InterPro" id="IPR003414">
    <property type="entry name" value="PP_kinase"/>
</dbReference>
<dbReference type="InterPro" id="IPR025198">
    <property type="entry name" value="PPK_N_dom"/>
</dbReference>
<gene>
    <name evidence="6" type="primary">ppk</name>
    <name evidence="13" type="ORF">V1634_08410</name>
</gene>
<keyword evidence="6" id="KW-0460">Magnesium</keyword>
<evidence type="ECO:0000313" key="14">
    <source>
        <dbReference type="Proteomes" id="UP001339911"/>
    </source>
</evidence>
<dbReference type="Gene3D" id="1.20.58.310">
    <property type="entry name" value="Polyphosphate kinase N-terminal domain"/>
    <property type="match status" value="1"/>
</dbReference>
<dbReference type="Pfam" id="PF13089">
    <property type="entry name" value="PP_kinase_N"/>
    <property type="match status" value="1"/>
</dbReference>
<dbReference type="EMBL" id="JAZGQL010000005">
    <property type="protein sequence ID" value="MEE6306845.1"/>
    <property type="molecule type" value="Genomic_DNA"/>
</dbReference>
<reference evidence="13 14" key="1">
    <citation type="submission" date="2024-01" db="EMBL/GenBank/DDBJ databases">
        <title>Genome insights into Plantactinospora veratri sp. nov.</title>
        <authorList>
            <person name="Wang L."/>
        </authorList>
    </citation>
    <scope>NUCLEOTIDE SEQUENCE [LARGE SCALE GENOMIC DNA]</scope>
    <source>
        <strain evidence="13 14">NEAU-FHS4</strain>
    </source>
</reference>
<dbReference type="SUPFAM" id="SSF56024">
    <property type="entry name" value="Phospholipase D/nuclease"/>
    <property type="match status" value="2"/>
</dbReference>
<evidence type="ECO:0000259" key="11">
    <source>
        <dbReference type="Pfam" id="PF13090"/>
    </source>
</evidence>
<dbReference type="RefSeq" id="WP_331207361.1">
    <property type="nucleotide sequence ID" value="NZ_JAZGQL010000005.1"/>
</dbReference>
<feature type="region of interest" description="Disordered" evidence="8">
    <location>
        <begin position="1"/>
        <end position="72"/>
    </location>
</feature>
<dbReference type="NCBIfam" id="NF003921">
    <property type="entry name" value="PRK05443.2-2"/>
    <property type="match status" value="1"/>
</dbReference>
<evidence type="ECO:0000256" key="4">
    <source>
        <dbReference type="ARBA" id="ARBA00022777"/>
    </source>
</evidence>
<dbReference type="InterPro" id="IPR041108">
    <property type="entry name" value="PP_kinase_C_1"/>
</dbReference>
<dbReference type="NCBIfam" id="NF003922">
    <property type="entry name" value="PRK05443.2-3"/>
    <property type="match status" value="1"/>
</dbReference>
<comment type="function">
    <text evidence="6 7">Catalyzes the reversible transfer of the terminal phosphate of ATP to form a long-chain polyphosphate (polyP).</text>
</comment>
<evidence type="ECO:0000259" key="10">
    <source>
        <dbReference type="Pfam" id="PF13089"/>
    </source>
</evidence>
<evidence type="ECO:0000313" key="13">
    <source>
        <dbReference type="EMBL" id="MEE6306845.1"/>
    </source>
</evidence>
<dbReference type="HAMAP" id="MF_00347">
    <property type="entry name" value="Polyphosphate_kinase"/>
    <property type="match status" value="1"/>
</dbReference>
<feature type="binding site" evidence="6">
    <location>
        <position position="535"/>
    </location>
    <ligand>
        <name>ATP</name>
        <dbReference type="ChEBI" id="CHEBI:30616"/>
    </ligand>
</feature>
<dbReference type="NCBIfam" id="NF003918">
    <property type="entry name" value="PRK05443.1-2"/>
    <property type="match status" value="1"/>
</dbReference>
<dbReference type="GO" id="GO:0008976">
    <property type="term" value="F:polyphosphate kinase activity"/>
    <property type="evidence" value="ECO:0007669"/>
    <property type="project" value="UniProtKB-EC"/>
</dbReference>
<feature type="compositionally biased region" description="Low complexity" evidence="8">
    <location>
        <begin position="48"/>
        <end position="66"/>
    </location>
</feature>
<evidence type="ECO:0000259" key="12">
    <source>
        <dbReference type="Pfam" id="PF17941"/>
    </source>
</evidence>
<keyword evidence="2 6" id="KW-0808">Transferase</keyword>
<evidence type="ECO:0000256" key="3">
    <source>
        <dbReference type="ARBA" id="ARBA00022741"/>
    </source>
</evidence>
<organism evidence="13 14">
    <name type="scientific">Plantactinospora veratri</name>
    <dbReference type="NCBI Taxonomy" id="1436122"/>
    <lineage>
        <taxon>Bacteria</taxon>
        <taxon>Bacillati</taxon>
        <taxon>Actinomycetota</taxon>
        <taxon>Actinomycetes</taxon>
        <taxon>Micromonosporales</taxon>
        <taxon>Micromonosporaceae</taxon>
        <taxon>Plantactinospora</taxon>
    </lineage>
</organism>
<dbReference type="InterPro" id="IPR024953">
    <property type="entry name" value="PP_kinase_middle"/>
</dbReference>
<feature type="active site" description="Phosphohistidine intermediate" evidence="6">
    <location>
        <position position="502"/>
    </location>
</feature>
<evidence type="ECO:0000259" key="9">
    <source>
        <dbReference type="Pfam" id="PF02503"/>
    </source>
</evidence>
<comment type="cofactor">
    <cofactor evidence="6">
        <name>Mg(2+)</name>
        <dbReference type="ChEBI" id="CHEBI:18420"/>
    </cofactor>
</comment>
<keyword evidence="1 6" id="KW-0597">Phosphoprotein</keyword>
<dbReference type="Gene3D" id="3.30.1840.10">
    <property type="entry name" value="Polyphosphate kinase middle domain"/>
    <property type="match status" value="1"/>
</dbReference>
<evidence type="ECO:0000256" key="6">
    <source>
        <dbReference type="HAMAP-Rule" id="MF_00347"/>
    </source>
</evidence>
<keyword evidence="6" id="KW-0479">Metal-binding</keyword>
<dbReference type="CDD" id="cd09165">
    <property type="entry name" value="PLDc_PaPPK1_C1_like"/>
    <property type="match status" value="1"/>
</dbReference>
<feature type="domain" description="Polyphosphate kinase C-terminal" evidence="11">
    <location>
        <begin position="570"/>
        <end position="742"/>
    </location>
</feature>
<evidence type="ECO:0000256" key="8">
    <source>
        <dbReference type="SAM" id="MobiDB-lite"/>
    </source>
</evidence>
<comment type="similarity">
    <text evidence="6 7">Belongs to the polyphosphate kinase 1 (PPK1) family.</text>
</comment>
<dbReference type="PANTHER" id="PTHR30218:SF0">
    <property type="entry name" value="POLYPHOSPHATE KINASE"/>
    <property type="match status" value="1"/>
</dbReference>
<dbReference type="PANTHER" id="PTHR30218">
    <property type="entry name" value="POLYPHOSPHATE KINASE"/>
    <property type="match status" value="1"/>
</dbReference>
<proteinExistence type="inferred from homology"/>
<evidence type="ECO:0000256" key="5">
    <source>
        <dbReference type="ARBA" id="ARBA00022840"/>
    </source>
</evidence>
<dbReference type="NCBIfam" id="NF003917">
    <property type="entry name" value="PRK05443.1-1"/>
    <property type="match status" value="1"/>
</dbReference>
<dbReference type="Gene3D" id="3.30.870.10">
    <property type="entry name" value="Endonuclease Chain A"/>
    <property type="match status" value="2"/>
</dbReference>
<comment type="PTM">
    <text evidence="6 7">An intermediate of this reaction is the autophosphorylated ppk in which a phosphate is covalently linked to a histidine residue through a N-P bond.</text>
</comment>
<accession>A0ABU7SA85</accession>
<dbReference type="InterPro" id="IPR036830">
    <property type="entry name" value="PP_kinase_middle_dom_sf"/>
</dbReference>
<evidence type="ECO:0000256" key="1">
    <source>
        <dbReference type="ARBA" id="ARBA00022553"/>
    </source>
</evidence>
<feature type="domain" description="Polyphosphate kinase N-terminal" evidence="10">
    <location>
        <begin position="74"/>
        <end position="179"/>
    </location>
</feature>
<dbReference type="SUPFAM" id="SSF140356">
    <property type="entry name" value="PPK N-terminal domain-like"/>
    <property type="match status" value="1"/>
</dbReference>
<feature type="binding site" evidence="6">
    <location>
        <position position="659"/>
    </location>
    <ligand>
        <name>ATP</name>
        <dbReference type="ChEBI" id="CHEBI:30616"/>
    </ligand>
</feature>
<dbReference type="InterPro" id="IPR025200">
    <property type="entry name" value="PPK_C_dom2"/>
</dbReference>
<dbReference type="Pfam" id="PF13090">
    <property type="entry name" value="PP_kinase_C"/>
    <property type="match status" value="1"/>
</dbReference>
<dbReference type="Proteomes" id="UP001339911">
    <property type="component" value="Unassembled WGS sequence"/>
</dbReference>
<evidence type="ECO:0000256" key="2">
    <source>
        <dbReference type="ARBA" id="ARBA00022679"/>
    </source>
</evidence>
<dbReference type="InterPro" id="IPR036832">
    <property type="entry name" value="PPK_N_dom_sf"/>
</dbReference>
<name>A0ABU7SA85_9ACTN</name>
<dbReference type="CDD" id="cd09168">
    <property type="entry name" value="PLDc_PaPPK1_C2_like"/>
    <property type="match status" value="1"/>
</dbReference>
<feature type="binding site" evidence="6">
    <location>
        <position position="442"/>
    </location>
    <ligand>
        <name>Mg(2+)</name>
        <dbReference type="ChEBI" id="CHEBI:18420"/>
    </ligand>
</feature>
<dbReference type="NCBIfam" id="TIGR03705">
    <property type="entry name" value="poly_P_kin"/>
    <property type="match status" value="1"/>
</dbReference>
<keyword evidence="5 6" id="KW-0067">ATP-binding</keyword>
<protein>
    <recommendedName>
        <fullName evidence="6 7">Polyphosphate kinase</fullName>
        <ecNumber evidence="6 7">2.7.4.1</ecNumber>
    </recommendedName>
    <alternativeName>
        <fullName evidence="6">ATP-polyphosphate phosphotransferase</fullName>
    </alternativeName>
    <alternativeName>
        <fullName evidence="6">Polyphosphoric acid kinase</fullName>
    </alternativeName>
</protein>
<feature type="domain" description="Polyphosphate kinase middle" evidence="9">
    <location>
        <begin position="189"/>
        <end position="366"/>
    </location>
</feature>
<evidence type="ECO:0000256" key="7">
    <source>
        <dbReference type="RuleBase" id="RU003800"/>
    </source>
</evidence>
<keyword evidence="3 6" id="KW-0547">Nucleotide-binding</keyword>
<feature type="binding site" evidence="6">
    <location>
        <position position="112"/>
    </location>
    <ligand>
        <name>ATP</name>
        <dbReference type="ChEBI" id="CHEBI:30616"/>
    </ligand>
</feature>
<comment type="caution">
    <text evidence="13">The sequence shown here is derived from an EMBL/GenBank/DDBJ whole genome shotgun (WGS) entry which is preliminary data.</text>
</comment>
<sequence>MDQAADSARASAGGPDRSPATGLAGNPEQGRRGVPATGPGSAVPESGLAARPEATEPAAEPAGGPAEPLPPDRFLNRELSWLDFNARVLALAEDPDTPLLERAKFLAIFANNLDEFYMVRVAGLKRRLQAGLPVRGGDRMPLSTQLERVSQHAAELVARHAACFVDEVRPKLATEDIAVLHWGELPVAERQRLRTYFREQIFPVLTPLAVDPAHPFPYISSRSLNLAVVVRDSDAGSELFARVKVPNNVPRFVRVERDVPGYRFLPVEDLIAAHLDQLFSGMQVVECHLFRVTRNAEVEVDEDRDEDLLQALERELARRRFGPPVRLEVAASVSDHVLDLLVRELDMDSQDVLRVPGLLDLTALWQVYGESNRPELKDPPFVPATHPRLVEGEVPRSVFATLRDGDILVHHPYHSFSTSVQRFIEQAAADPNVLAIKQTLYRTSGDSPIVDALIDAAAAGKQVVVLVEIKARFDEVANIGWARVLERAGCHVVYGLVGLKTHCKTALVVRQEGNQIRRYCHIGTGNYHPKTARLYEDFGMLTADPEIGADLTDLFNVLTGYSRQTSYRRLLVAPQGIRRGLIERIEGEIDRARQGRQALVQFKVNALVDEAIVDALYRASRAGVRVDLLIRGMCTLRPGVPGLSENIRVRSILGRFLEHSRVFRFGSGGAGAGGSDGAVEFWIGSADLMHRNLDRRVEALVQVTDRAARTALDELLTAAMSPEVEAFDLAGDGCWTRRKGSPEAPLVNLQEALLGRVAGAAK</sequence>
<dbReference type="Pfam" id="PF17941">
    <property type="entry name" value="PP_kinase_C_1"/>
    <property type="match status" value="1"/>
</dbReference>
<feature type="binding site" evidence="6">
    <location>
        <position position="631"/>
    </location>
    <ligand>
        <name>ATP</name>
        <dbReference type="ChEBI" id="CHEBI:30616"/>
    </ligand>
</feature>
<dbReference type="PIRSF" id="PIRSF015589">
    <property type="entry name" value="PP_kinase"/>
    <property type="match status" value="1"/>
</dbReference>